<accession>A0A854QA67</accession>
<sequence length="167" mass="17565">MLISPAKIHASLSALLSSTPVSGPHTALLITPQGQLISAASIPADEDEESGEGGEGEEGDGVVGTGGVVAEEPYLDPPARLRLLLGLASQWNQGESPKMECELGRLHFTSLPLPAADAPSSVVLKDNLLPEVKPARVDKFLLVLNGRGTGWDVLSQKADEFKGHWKV</sequence>
<evidence type="ECO:0000313" key="3">
    <source>
        <dbReference type="Proteomes" id="UP000199727"/>
    </source>
</evidence>
<dbReference type="Proteomes" id="UP000199727">
    <property type="component" value="Unassembled WGS sequence"/>
</dbReference>
<name>A0A854QA67_CRYNE</name>
<feature type="compositionally biased region" description="Acidic residues" evidence="1">
    <location>
        <begin position="44"/>
        <end position="60"/>
    </location>
</feature>
<organism evidence="2 3">
    <name type="scientific">Cryptococcus neoformans Tu259-1</name>
    <dbReference type="NCBI Taxonomy" id="1230072"/>
    <lineage>
        <taxon>Eukaryota</taxon>
        <taxon>Fungi</taxon>
        <taxon>Dikarya</taxon>
        <taxon>Basidiomycota</taxon>
        <taxon>Agaricomycotina</taxon>
        <taxon>Tremellomycetes</taxon>
        <taxon>Tremellales</taxon>
        <taxon>Cryptococcaceae</taxon>
        <taxon>Cryptococcus</taxon>
        <taxon>Cryptococcus neoformans species complex</taxon>
    </lineage>
</organism>
<dbReference type="OrthoDB" id="2587036at2759"/>
<gene>
    <name evidence="2" type="ORF">C361_04676</name>
</gene>
<dbReference type="EMBL" id="AMKT01000059">
    <property type="protein sequence ID" value="OXG17685.1"/>
    <property type="molecule type" value="Genomic_DNA"/>
</dbReference>
<comment type="caution">
    <text evidence="2">The sequence shown here is derived from an EMBL/GenBank/DDBJ whole genome shotgun (WGS) entry which is preliminary data.</text>
</comment>
<evidence type="ECO:0000256" key="1">
    <source>
        <dbReference type="SAM" id="MobiDB-lite"/>
    </source>
</evidence>
<proteinExistence type="predicted"/>
<feature type="region of interest" description="Disordered" evidence="1">
    <location>
        <begin position="42"/>
        <end position="69"/>
    </location>
</feature>
<dbReference type="AlphaFoldDB" id="A0A854QA67"/>
<protein>
    <submittedName>
        <fullName evidence="2">Uncharacterized protein</fullName>
    </submittedName>
</protein>
<reference evidence="2 3" key="1">
    <citation type="submission" date="2017-06" db="EMBL/GenBank/DDBJ databases">
        <title>Global population genomics of the pathogenic fungus Cryptococcus neoformans var. grubii.</title>
        <authorList>
            <person name="Cuomo C."/>
            <person name="Litvintseva A."/>
            <person name="Chen Y."/>
            <person name="Young S."/>
            <person name="Zeng Q."/>
            <person name="Chapman S."/>
            <person name="Gujja S."/>
            <person name="Saif S."/>
            <person name="Birren B."/>
        </authorList>
    </citation>
    <scope>NUCLEOTIDE SEQUENCE [LARGE SCALE GENOMIC DNA]</scope>
    <source>
        <strain evidence="2 3">Tu259-1</strain>
    </source>
</reference>
<evidence type="ECO:0000313" key="2">
    <source>
        <dbReference type="EMBL" id="OXG17685.1"/>
    </source>
</evidence>